<keyword evidence="3" id="KW-0472">Membrane</keyword>
<accession>A0A845MAK3</accession>
<gene>
    <name evidence="5" type="ORF">GQE99_20485</name>
</gene>
<dbReference type="Pfam" id="PF02397">
    <property type="entry name" value="Bac_transf"/>
    <property type="match status" value="1"/>
</dbReference>
<dbReference type="EMBL" id="WTUX01000066">
    <property type="protein sequence ID" value="MZR15397.1"/>
    <property type="molecule type" value="Genomic_DNA"/>
</dbReference>
<keyword evidence="5" id="KW-0808">Transferase</keyword>
<dbReference type="AlphaFoldDB" id="A0A845MAK3"/>
<dbReference type="GO" id="GO:0016780">
    <property type="term" value="F:phosphotransferase activity, for other substituted phosphate groups"/>
    <property type="evidence" value="ECO:0007669"/>
    <property type="project" value="TreeGrafter"/>
</dbReference>
<dbReference type="PANTHER" id="PTHR30576">
    <property type="entry name" value="COLANIC BIOSYNTHESIS UDP-GLUCOSE LIPID CARRIER TRANSFERASE"/>
    <property type="match status" value="1"/>
</dbReference>
<proteinExistence type="inferred from homology"/>
<feature type="transmembrane region" description="Helical" evidence="3">
    <location>
        <begin position="47"/>
        <end position="70"/>
    </location>
</feature>
<sequence length="232" mass="26671">MFLRWGPHILTNFVDTWTEDLEHNLRVNFLRKDSVARQKLFWASKRGFDLVLGVLLLPVLIASGIVIAVLNPFLNPGPLLYRQERMGRYMRPFNIYKFRSMRSVSSRSRAAHDGLERDRITALGHLMRKLRVDELPQIINVLKGDMSFIGPRPDLYEHACEYAMSVPHYRERHSVRPGISGLAQVTLGYAEGMDAFSAKARRDDLYIRRAGFRQEALILWLTLVAVVRAAGH</sequence>
<evidence type="ECO:0000256" key="2">
    <source>
        <dbReference type="ARBA" id="ARBA00023169"/>
    </source>
</evidence>
<dbReference type="InterPro" id="IPR003362">
    <property type="entry name" value="Bact_transf"/>
</dbReference>
<evidence type="ECO:0000313" key="5">
    <source>
        <dbReference type="EMBL" id="MZR15397.1"/>
    </source>
</evidence>
<reference evidence="5 6" key="1">
    <citation type="submission" date="2019-12" db="EMBL/GenBank/DDBJ databases">
        <title>Maritimibacter sp. nov. sp. isolated from sea sand.</title>
        <authorList>
            <person name="Kim J."/>
            <person name="Jeong S.E."/>
            <person name="Jung H.S."/>
            <person name="Jeon C.O."/>
        </authorList>
    </citation>
    <scope>NUCLEOTIDE SEQUENCE [LARGE SCALE GENOMIC DNA]</scope>
    <source>
        <strain evidence="5 6">DP07</strain>
    </source>
</reference>
<protein>
    <submittedName>
        <fullName evidence="5">Sugar transferase</fullName>
    </submittedName>
</protein>
<evidence type="ECO:0000313" key="6">
    <source>
        <dbReference type="Proteomes" id="UP000467322"/>
    </source>
</evidence>
<feature type="domain" description="Bacterial sugar transferase" evidence="4">
    <location>
        <begin position="45"/>
        <end position="227"/>
    </location>
</feature>
<keyword evidence="6" id="KW-1185">Reference proteome</keyword>
<name>A0A845MAK3_9RHOB</name>
<evidence type="ECO:0000256" key="3">
    <source>
        <dbReference type="SAM" id="Phobius"/>
    </source>
</evidence>
<keyword evidence="3" id="KW-1133">Transmembrane helix</keyword>
<dbReference type="GO" id="GO:0000271">
    <property type="term" value="P:polysaccharide biosynthetic process"/>
    <property type="evidence" value="ECO:0007669"/>
    <property type="project" value="UniProtKB-KW"/>
</dbReference>
<keyword evidence="3" id="KW-0812">Transmembrane</keyword>
<organism evidence="5 6">
    <name type="scientific">Maritimibacter harenae</name>
    <dbReference type="NCBI Taxonomy" id="2606218"/>
    <lineage>
        <taxon>Bacteria</taxon>
        <taxon>Pseudomonadati</taxon>
        <taxon>Pseudomonadota</taxon>
        <taxon>Alphaproteobacteria</taxon>
        <taxon>Rhodobacterales</taxon>
        <taxon>Roseobacteraceae</taxon>
        <taxon>Maritimibacter</taxon>
    </lineage>
</organism>
<comment type="similarity">
    <text evidence="1">Belongs to the bacterial sugar transferase family.</text>
</comment>
<keyword evidence="2" id="KW-0270">Exopolysaccharide synthesis</keyword>
<dbReference type="Proteomes" id="UP000467322">
    <property type="component" value="Unassembled WGS sequence"/>
</dbReference>
<comment type="caution">
    <text evidence="5">The sequence shown here is derived from an EMBL/GenBank/DDBJ whole genome shotgun (WGS) entry which is preliminary data.</text>
</comment>
<evidence type="ECO:0000256" key="1">
    <source>
        <dbReference type="ARBA" id="ARBA00006464"/>
    </source>
</evidence>
<dbReference type="PANTHER" id="PTHR30576:SF0">
    <property type="entry name" value="UNDECAPRENYL-PHOSPHATE N-ACETYLGALACTOSAMINYL 1-PHOSPHATE TRANSFERASE-RELATED"/>
    <property type="match status" value="1"/>
</dbReference>
<evidence type="ECO:0000259" key="4">
    <source>
        <dbReference type="Pfam" id="PF02397"/>
    </source>
</evidence>